<proteinExistence type="predicted"/>
<accession>A0ABD5VCN5</accession>
<comment type="caution">
    <text evidence="1">The sequence shown here is derived from an EMBL/GenBank/DDBJ whole genome shotgun (WGS) entry which is preliminary data.</text>
</comment>
<sequence length="190" mass="20734">MFTLKSIFSGVLQHVPTGGGRPERYSAPISPEELTGEYLLLEVTEELSPEAEAAVTALLTETHRNGFTAELTDTEGDPSLFPPGASLFGTAESDGRLQGVLSVLERFTHVFRSRGTDTIVINAARIEENVRIAEQDPGKSGTIAQRNVDALAECLTALTDEHYRFVDGDAVPSATRDSHLIQFRESLLYR</sequence>
<reference evidence="1 2" key="1">
    <citation type="journal article" date="2019" name="Int. J. Syst. Evol. Microbiol.">
        <title>The Global Catalogue of Microorganisms (GCM) 10K type strain sequencing project: providing services to taxonomists for standard genome sequencing and annotation.</title>
        <authorList>
            <consortium name="The Broad Institute Genomics Platform"/>
            <consortium name="The Broad Institute Genome Sequencing Center for Infectious Disease"/>
            <person name="Wu L."/>
            <person name="Ma J."/>
        </authorList>
    </citation>
    <scope>NUCLEOTIDE SEQUENCE [LARGE SCALE GENOMIC DNA]</scope>
    <source>
        <strain evidence="1 2">CGMCC 1.3240</strain>
    </source>
</reference>
<keyword evidence="2" id="KW-1185">Reference proteome</keyword>
<dbReference type="Proteomes" id="UP001596312">
    <property type="component" value="Unassembled WGS sequence"/>
</dbReference>
<evidence type="ECO:0000313" key="2">
    <source>
        <dbReference type="Proteomes" id="UP001596312"/>
    </source>
</evidence>
<dbReference type="EMBL" id="JBHSXQ010000004">
    <property type="protein sequence ID" value="MFC6906689.1"/>
    <property type="molecule type" value="Genomic_DNA"/>
</dbReference>
<organism evidence="1 2">
    <name type="scientific">Halalkalicoccus tibetensis</name>
    <dbReference type="NCBI Taxonomy" id="175632"/>
    <lineage>
        <taxon>Archaea</taxon>
        <taxon>Methanobacteriati</taxon>
        <taxon>Methanobacteriota</taxon>
        <taxon>Stenosarchaea group</taxon>
        <taxon>Halobacteria</taxon>
        <taxon>Halobacteriales</taxon>
        <taxon>Halococcaceae</taxon>
        <taxon>Halalkalicoccus</taxon>
    </lineage>
</organism>
<evidence type="ECO:0000313" key="1">
    <source>
        <dbReference type="EMBL" id="MFC6906689.1"/>
    </source>
</evidence>
<gene>
    <name evidence="1" type="ORF">ACFQGH_15950</name>
</gene>
<name>A0ABD5VCN5_9EURY</name>
<dbReference type="AlphaFoldDB" id="A0ABD5VCN5"/>
<dbReference type="RefSeq" id="WP_340605259.1">
    <property type="nucleotide sequence ID" value="NZ_JBBMXV010000004.1"/>
</dbReference>
<protein>
    <submittedName>
        <fullName evidence="1">Uncharacterized protein</fullName>
    </submittedName>
</protein>